<accession>A0A2Z4YAF8</accession>
<gene>
    <name evidence="1" type="ORF">BRCON_2840</name>
</gene>
<protein>
    <submittedName>
        <fullName evidence="1">Uncharacterized protein</fullName>
    </submittedName>
</protein>
<name>A0A2Z4YAF8_SUMC1</name>
<sequence length="56" mass="6449">MVFKSCFELFNLRILRYHTSLATNFTRRAPDAMPSVLFVCLAALRSLTWKAQSDPI</sequence>
<dbReference type="AlphaFoldDB" id="A0A2Z4YAF8"/>
<proteinExistence type="predicted"/>
<dbReference type="KEGG" id="schv:BRCON_2840"/>
<organism evidence="1 2">
    <name type="scientific">Sumerlaea chitinivorans</name>
    <dbReference type="NCBI Taxonomy" id="2250252"/>
    <lineage>
        <taxon>Bacteria</taxon>
        <taxon>Candidatus Sumerlaeota</taxon>
        <taxon>Candidatus Sumerlaeia</taxon>
        <taxon>Candidatus Sumerlaeales</taxon>
        <taxon>Candidatus Sumerlaeaceae</taxon>
        <taxon>Candidatus Sumerlaea</taxon>
    </lineage>
</organism>
<reference evidence="1 2" key="1">
    <citation type="submission" date="2018-05" db="EMBL/GenBank/DDBJ databases">
        <title>A metagenomic window into the 2 km-deep terrestrial subsurface aquifer revealed taxonomically and functionally diverse microbial community comprising novel uncultured bacterial lineages.</title>
        <authorList>
            <person name="Kadnikov V.V."/>
            <person name="Mardanov A.V."/>
            <person name="Beletsky A.V."/>
            <person name="Banks D."/>
            <person name="Pimenov N.V."/>
            <person name="Frank Y.A."/>
            <person name="Karnachuk O.V."/>
            <person name="Ravin N.V."/>
        </authorList>
    </citation>
    <scope>NUCLEOTIDE SEQUENCE [LARGE SCALE GENOMIC DNA]</scope>
    <source>
        <strain evidence="1">BY</strain>
    </source>
</reference>
<evidence type="ECO:0000313" key="1">
    <source>
        <dbReference type="EMBL" id="AXA37582.1"/>
    </source>
</evidence>
<dbReference type="EMBL" id="CP030759">
    <property type="protein sequence ID" value="AXA37582.1"/>
    <property type="molecule type" value="Genomic_DNA"/>
</dbReference>
<evidence type="ECO:0000313" key="2">
    <source>
        <dbReference type="Proteomes" id="UP000262583"/>
    </source>
</evidence>
<dbReference type="Proteomes" id="UP000262583">
    <property type="component" value="Chromosome"/>
</dbReference>